<evidence type="ECO:0000313" key="3">
    <source>
        <dbReference type="Proteomes" id="UP000183063"/>
    </source>
</evidence>
<reference evidence="1" key="3">
    <citation type="submission" date="2016-10" db="EMBL/GenBank/DDBJ databases">
        <authorList>
            <person name="de Groot N.N."/>
        </authorList>
    </citation>
    <scope>NUCLEOTIDE SEQUENCE [LARGE SCALE GENOMIC DNA]</scope>
    <source>
        <strain evidence="1">CCBAU85039</strain>
    </source>
</reference>
<reference evidence="2 4" key="2">
    <citation type="submission" date="2016-10" db="EMBL/GenBank/DDBJ databases">
        <authorList>
            <person name="Varghese N."/>
            <person name="Submissions S."/>
        </authorList>
    </citation>
    <scope>NUCLEOTIDE SEQUENCE [LARGE SCALE GENOMIC DNA]</scope>
    <source>
        <strain evidence="2 4">CGMCC 1.7071</strain>
    </source>
</reference>
<evidence type="ECO:0000313" key="2">
    <source>
        <dbReference type="EMBL" id="SEP01424.1"/>
    </source>
</evidence>
<evidence type="ECO:0000313" key="4">
    <source>
        <dbReference type="Proteomes" id="UP000198939"/>
    </source>
</evidence>
<dbReference type="RefSeq" id="WP_072380425.1">
    <property type="nucleotide sequence ID" value="NZ_FNXB01000042.1"/>
</dbReference>
<keyword evidence="4" id="KW-1185">Reference proteome</keyword>
<accession>A0A1H8UEX9</accession>
<sequence>MSLEKLREDYVQRVREYEDNLKSMTENDVKHFRAEGAGPLSDITEQIRNEYYRHIETYATLIAEIDAILGA</sequence>
<dbReference type="Proteomes" id="UP000183063">
    <property type="component" value="Unassembled WGS sequence"/>
</dbReference>
<dbReference type="EMBL" id="FNXB01000042">
    <property type="protein sequence ID" value="SEI17141.1"/>
    <property type="molecule type" value="Genomic_DNA"/>
</dbReference>
<proteinExistence type="predicted"/>
<dbReference type="EMBL" id="FOCV01000033">
    <property type="protein sequence ID" value="SEP01424.1"/>
    <property type="molecule type" value="Genomic_DNA"/>
</dbReference>
<protein>
    <submittedName>
        <fullName evidence="1">Uncharacterized protein</fullName>
    </submittedName>
</protein>
<dbReference type="Proteomes" id="UP000198939">
    <property type="component" value="Unassembled WGS sequence"/>
</dbReference>
<gene>
    <name evidence="1" type="ORF">RTCCBAU85039_5575</name>
    <name evidence="2" type="ORF">SAMN05216228_103363</name>
</gene>
<name>A0A1H8UEX9_9HYPH</name>
<evidence type="ECO:0000313" key="1">
    <source>
        <dbReference type="EMBL" id="SEI17141.1"/>
    </source>
</evidence>
<reference evidence="3" key="1">
    <citation type="submission" date="2016-10" db="EMBL/GenBank/DDBJ databases">
        <authorList>
            <person name="Wibberg D."/>
        </authorList>
    </citation>
    <scope>NUCLEOTIDE SEQUENCE [LARGE SCALE GENOMIC DNA]</scope>
</reference>
<dbReference type="OrthoDB" id="8384528at2"/>
<organism evidence="1 3">
    <name type="scientific">Rhizobium tibeticum</name>
    <dbReference type="NCBI Taxonomy" id="501024"/>
    <lineage>
        <taxon>Bacteria</taxon>
        <taxon>Pseudomonadati</taxon>
        <taxon>Pseudomonadota</taxon>
        <taxon>Alphaproteobacteria</taxon>
        <taxon>Hyphomicrobiales</taxon>
        <taxon>Rhizobiaceae</taxon>
        <taxon>Rhizobium/Agrobacterium group</taxon>
        <taxon>Rhizobium</taxon>
    </lineage>
</organism>
<dbReference type="AlphaFoldDB" id="A0A1H8UEX9"/>